<dbReference type="PROSITE" id="PS50292">
    <property type="entry name" value="PEROXIDASE_3"/>
    <property type="match status" value="1"/>
</dbReference>
<dbReference type="EMBL" id="MU826829">
    <property type="protein sequence ID" value="KAJ7374155.1"/>
    <property type="molecule type" value="Genomic_DNA"/>
</dbReference>
<dbReference type="Gene3D" id="1.10.640.10">
    <property type="entry name" value="Haem peroxidase domain superfamily, animal type"/>
    <property type="match status" value="1"/>
</dbReference>
<dbReference type="GO" id="GO:0004601">
    <property type="term" value="F:peroxidase activity"/>
    <property type="evidence" value="ECO:0007669"/>
    <property type="project" value="InterPro"/>
</dbReference>
<keyword evidence="4" id="KW-0349">Heme</keyword>
<dbReference type="GO" id="GO:0006979">
    <property type="term" value="P:response to oxidative stress"/>
    <property type="evidence" value="ECO:0007669"/>
    <property type="project" value="InterPro"/>
</dbReference>
<dbReference type="SUPFAM" id="SSF48113">
    <property type="entry name" value="Heme-dependent peroxidases"/>
    <property type="match status" value="1"/>
</dbReference>
<dbReference type="GO" id="GO:0020037">
    <property type="term" value="F:heme binding"/>
    <property type="evidence" value="ECO:0007669"/>
    <property type="project" value="InterPro"/>
</dbReference>
<keyword evidence="4" id="KW-0479">Metal-binding</keyword>
<keyword evidence="2" id="KW-0964">Secreted</keyword>
<dbReference type="InterPro" id="IPR037120">
    <property type="entry name" value="Haem_peroxidase_sf_animal"/>
</dbReference>
<dbReference type="GO" id="GO:0046872">
    <property type="term" value="F:metal ion binding"/>
    <property type="evidence" value="ECO:0007669"/>
    <property type="project" value="UniProtKB-KW"/>
</dbReference>
<evidence type="ECO:0000313" key="5">
    <source>
        <dbReference type="EMBL" id="KAJ7374155.1"/>
    </source>
</evidence>
<accession>A0A9W9Z395</accession>
<dbReference type="GO" id="GO:0005576">
    <property type="term" value="C:extracellular region"/>
    <property type="evidence" value="ECO:0007669"/>
    <property type="project" value="UniProtKB-SubCell"/>
</dbReference>
<dbReference type="PANTHER" id="PTHR11475:SF4">
    <property type="entry name" value="CHORION PEROXIDASE"/>
    <property type="match status" value="1"/>
</dbReference>
<keyword evidence="3" id="KW-0325">Glycoprotein</keyword>
<dbReference type="InterPro" id="IPR019791">
    <property type="entry name" value="Haem_peroxidase_animal"/>
</dbReference>
<reference evidence="5" key="1">
    <citation type="submission" date="2023-01" db="EMBL/GenBank/DDBJ databases">
        <title>Genome assembly of the deep-sea coral Lophelia pertusa.</title>
        <authorList>
            <person name="Herrera S."/>
            <person name="Cordes E."/>
        </authorList>
    </citation>
    <scope>NUCLEOTIDE SEQUENCE</scope>
    <source>
        <strain evidence="5">USNM1676648</strain>
        <tissue evidence="5">Polyp</tissue>
    </source>
</reference>
<gene>
    <name evidence="5" type="ORF">OS493_009495</name>
</gene>
<dbReference type="AlphaFoldDB" id="A0A9W9Z395"/>
<proteinExistence type="predicted"/>
<feature type="binding site" description="axial binding residue" evidence="4">
    <location>
        <position position="525"/>
    </location>
    <ligand>
        <name>heme b</name>
        <dbReference type="ChEBI" id="CHEBI:60344"/>
    </ligand>
    <ligandPart>
        <name>Fe</name>
        <dbReference type="ChEBI" id="CHEBI:18248"/>
    </ligandPart>
</feature>
<protein>
    <recommendedName>
        <fullName evidence="7">Peroxidase</fullName>
    </recommendedName>
</protein>
<keyword evidence="6" id="KW-1185">Reference proteome</keyword>
<dbReference type="Proteomes" id="UP001163046">
    <property type="component" value="Unassembled WGS sequence"/>
</dbReference>
<evidence type="ECO:0008006" key="7">
    <source>
        <dbReference type="Google" id="ProtNLM"/>
    </source>
</evidence>
<sequence length="705" mass="79708">MGTAICFLVNMTGRFLIGVVLVLVLGLGLTSSHVIDDISKDLIDKFDEVKASLVDNKQLQADTYVSDGLVKLILKIYNSPEVKGKCEKEAKAKREEWKQKQKNLIPGRSSKLDYQALIHLKKSFAADGTWLEAMESEACSVCVLNKLCDDTDDILKRFKFDSSFSKRKQRRLCKVILLALAPRLFPPEDGEAVVCDTQAPYRTFDGRCNNLVTDRLFGSTGGEFRRLETPDYGDCVSALRTDENGDELPNARNVSRFVHDGNEERKTPESSTLTHLAMNFAQFLDHDVTLAEAQGLDCEPYNAKLNPECINIEVPDDDSSFRNRSVREFELERDAPHREPKGCKLIVRQHSNTITAYIDGSNVYGSSDEEAADLRDRNGLLRTMKPPHGCPMKRLLPAQDPDLFCESRDPLRPCFVAGDERANENPGLISVHTIFVREHNRIAKEFNRITSWDAERIFQETRRIIGAVLQRIVYNEFLPLILSKKMILDNDLNLLSGKKTSKDYDPTLNAQMSSAFSVAAYRFGHSMIRDTFSRIPQVIFEQKCDKEKPFLPIPTLDFGNPQYVYDKCQGALDSIYRGLVDDPSSKVDGKFAAAVQNNLSRGKCDLADLIAINIERSRERGVGGYTRYRNGFCKMGRKKVKEFDDLKKDGFTTEAIKNLKMVYKHVDDIDLFTGLHLEGSNPDDLEKYVKCAEEKKENVHADSTE</sequence>
<comment type="subcellular location">
    <subcellularLocation>
        <location evidence="1">Secreted</location>
    </subcellularLocation>
</comment>
<dbReference type="OrthoDB" id="823504at2759"/>
<evidence type="ECO:0000256" key="2">
    <source>
        <dbReference type="ARBA" id="ARBA00022525"/>
    </source>
</evidence>
<dbReference type="PRINTS" id="PR00457">
    <property type="entry name" value="ANPEROXIDASE"/>
</dbReference>
<dbReference type="PANTHER" id="PTHR11475">
    <property type="entry name" value="OXIDASE/PEROXIDASE"/>
    <property type="match status" value="1"/>
</dbReference>
<keyword evidence="4" id="KW-0408">Iron</keyword>
<dbReference type="Pfam" id="PF03098">
    <property type="entry name" value="An_peroxidase"/>
    <property type="match status" value="1"/>
</dbReference>
<name>A0A9W9Z395_9CNID</name>
<evidence type="ECO:0000313" key="6">
    <source>
        <dbReference type="Proteomes" id="UP001163046"/>
    </source>
</evidence>
<dbReference type="InterPro" id="IPR010255">
    <property type="entry name" value="Haem_peroxidase_sf"/>
</dbReference>
<evidence type="ECO:0000256" key="4">
    <source>
        <dbReference type="PIRSR" id="PIRSR619791-2"/>
    </source>
</evidence>
<evidence type="ECO:0000256" key="3">
    <source>
        <dbReference type="ARBA" id="ARBA00023180"/>
    </source>
</evidence>
<evidence type="ECO:0000256" key="1">
    <source>
        <dbReference type="ARBA" id="ARBA00004613"/>
    </source>
</evidence>
<comment type="caution">
    <text evidence="5">The sequence shown here is derived from an EMBL/GenBank/DDBJ whole genome shotgun (WGS) entry which is preliminary data.</text>
</comment>
<organism evidence="5 6">
    <name type="scientific">Desmophyllum pertusum</name>
    <dbReference type="NCBI Taxonomy" id="174260"/>
    <lineage>
        <taxon>Eukaryota</taxon>
        <taxon>Metazoa</taxon>
        <taxon>Cnidaria</taxon>
        <taxon>Anthozoa</taxon>
        <taxon>Hexacorallia</taxon>
        <taxon>Scleractinia</taxon>
        <taxon>Caryophylliina</taxon>
        <taxon>Caryophylliidae</taxon>
        <taxon>Desmophyllum</taxon>
    </lineage>
</organism>